<comment type="caution">
    <text evidence="5">The sequence shown here is derived from an EMBL/GenBank/DDBJ whole genome shotgun (WGS) entry which is preliminary data.</text>
</comment>
<feature type="compositionally biased region" description="Polar residues" evidence="3">
    <location>
        <begin position="735"/>
        <end position="745"/>
    </location>
</feature>
<gene>
    <name evidence="5" type="ORF">CYCCA115_LOCUS18286</name>
</gene>
<keyword evidence="2" id="KW-0175">Coiled coil</keyword>
<dbReference type="EMBL" id="CAKOGP040002025">
    <property type="protein sequence ID" value="CAJ1959867.1"/>
    <property type="molecule type" value="Genomic_DNA"/>
</dbReference>
<feature type="transmembrane region" description="Helical" evidence="4">
    <location>
        <begin position="629"/>
        <end position="654"/>
    </location>
</feature>
<evidence type="ECO:0000256" key="2">
    <source>
        <dbReference type="SAM" id="Coils"/>
    </source>
</evidence>
<feature type="compositionally biased region" description="Basic and acidic residues" evidence="3">
    <location>
        <begin position="1"/>
        <end position="13"/>
    </location>
</feature>
<keyword evidence="4" id="KW-0472">Membrane</keyword>
<dbReference type="PANTHER" id="PTHR10582">
    <property type="entry name" value="TRANSIENT RECEPTOR POTENTIAL ION CHANNEL PROTEIN"/>
    <property type="match status" value="1"/>
</dbReference>
<reference evidence="5" key="1">
    <citation type="submission" date="2023-08" db="EMBL/GenBank/DDBJ databases">
        <authorList>
            <person name="Audoor S."/>
            <person name="Bilcke G."/>
        </authorList>
    </citation>
    <scope>NUCLEOTIDE SEQUENCE</scope>
</reference>
<dbReference type="Proteomes" id="UP001295423">
    <property type="component" value="Unassembled WGS sequence"/>
</dbReference>
<evidence type="ECO:0000256" key="4">
    <source>
        <dbReference type="SAM" id="Phobius"/>
    </source>
</evidence>
<feature type="transmembrane region" description="Helical" evidence="4">
    <location>
        <begin position="537"/>
        <end position="559"/>
    </location>
</feature>
<accession>A0AAD2G1U2</accession>
<dbReference type="GO" id="GO:0098703">
    <property type="term" value="P:calcium ion import across plasma membrane"/>
    <property type="evidence" value="ECO:0007669"/>
    <property type="project" value="TreeGrafter"/>
</dbReference>
<evidence type="ECO:0000256" key="1">
    <source>
        <dbReference type="ARBA" id="ARBA00022737"/>
    </source>
</evidence>
<keyword evidence="4" id="KW-0812">Transmembrane</keyword>
<evidence type="ECO:0008006" key="7">
    <source>
        <dbReference type="Google" id="ProtNLM"/>
    </source>
</evidence>
<keyword evidence="6" id="KW-1185">Reference proteome</keyword>
<dbReference type="GO" id="GO:0005216">
    <property type="term" value="F:monoatomic ion channel activity"/>
    <property type="evidence" value="ECO:0007669"/>
    <property type="project" value="InterPro"/>
</dbReference>
<feature type="region of interest" description="Disordered" evidence="3">
    <location>
        <begin position="1"/>
        <end position="70"/>
    </location>
</feature>
<proteinExistence type="predicted"/>
<feature type="transmembrane region" description="Helical" evidence="4">
    <location>
        <begin position="443"/>
        <end position="467"/>
    </location>
</feature>
<feature type="transmembrane region" description="Helical" evidence="4">
    <location>
        <begin position="404"/>
        <end position="423"/>
    </location>
</feature>
<name>A0AAD2G1U2_9STRA</name>
<dbReference type="InterPro" id="IPR024862">
    <property type="entry name" value="TRPV"/>
</dbReference>
<evidence type="ECO:0000256" key="3">
    <source>
        <dbReference type="SAM" id="MobiDB-lite"/>
    </source>
</evidence>
<protein>
    <recommendedName>
        <fullName evidence="7">Ion transport domain-containing protein</fullName>
    </recommendedName>
</protein>
<evidence type="ECO:0000313" key="6">
    <source>
        <dbReference type="Proteomes" id="UP001295423"/>
    </source>
</evidence>
<feature type="transmembrane region" description="Helical" evidence="4">
    <location>
        <begin position="474"/>
        <end position="495"/>
    </location>
</feature>
<feature type="compositionally biased region" description="Polar residues" evidence="3">
    <location>
        <begin position="817"/>
        <end position="827"/>
    </location>
</feature>
<feature type="coiled-coil region" evidence="2">
    <location>
        <begin position="706"/>
        <end position="733"/>
    </location>
</feature>
<feature type="transmembrane region" description="Helical" evidence="4">
    <location>
        <begin position="366"/>
        <end position="383"/>
    </location>
</feature>
<organism evidence="5 6">
    <name type="scientific">Cylindrotheca closterium</name>
    <dbReference type="NCBI Taxonomy" id="2856"/>
    <lineage>
        <taxon>Eukaryota</taxon>
        <taxon>Sar</taxon>
        <taxon>Stramenopiles</taxon>
        <taxon>Ochrophyta</taxon>
        <taxon>Bacillariophyta</taxon>
        <taxon>Bacillariophyceae</taxon>
        <taxon>Bacillariophycidae</taxon>
        <taxon>Bacillariales</taxon>
        <taxon>Bacillariaceae</taxon>
        <taxon>Cylindrotheca</taxon>
    </lineage>
</organism>
<dbReference type="InterPro" id="IPR036770">
    <property type="entry name" value="Ankyrin_rpt-contain_sf"/>
</dbReference>
<keyword evidence="1" id="KW-0677">Repeat</keyword>
<dbReference type="Gene3D" id="1.25.40.20">
    <property type="entry name" value="Ankyrin repeat-containing domain"/>
    <property type="match status" value="1"/>
</dbReference>
<dbReference type="PANTHER" id="PTHR10582:SF2">
    <property type="entry name" value="INACTIVE"/>
    <property type="match status" value="1"/>
</dbReference>
<feature type="region of interest" description="Disordered" evidence="3">
    <location>
        <begin position="735"/>
        <end position="841"/>
    </location>
</feature>
<keyword evidence="4" id="KW-1133">Transmembrane helix</keyword>
<feature type="compositionally biased region" description="Basic and acidic residues" evidence="3">
    <location>
        <begin position="785"/>
        <end position="795"/>
    </location>
</feature>
<dbReference type="GO" id="GO:0005886">
    <property type="term" value="C:plasma membrane"/>
    <property type="evidence" value="ECO:0007669"/>
    <property type="project" value="TreeGrafter"/>
</dbReference>
<evidence type="ECO:0000313" key="5">
    <source>
        <dbReference type="EMBL" id="CAJ1959867.1"/>
    </source>
</evidence>
<sequence>MEDEKVDIVHESDDASSNSSNSSKLDTLGPLRSSSRGGIEESESSDTDSSSIGRYSSRMQSIRFESDSPVGKVRSVQMANRLTKMDSIKQGVMMSPTSGRRSGLIVQSLQDDLRKSQALLDVRAVDNVGGELQEQWMEVYNKNVMNLEPIDETKYDDFVWSRLILMQDFKGMLLLHHACRRKAPYETVKWFIGDESDIITLSHRAKDGSLPIHIACRAFASFDVVQLVSKDSNRQSYINVPDKEGRLPLDIFGSGVSSGQNRKSQSRAMQTFTENMFKSLIREKDANIEETFMAMDSICNNCPPKKFQTIVCNNLHEKVCIQWLTWAFCQQKVISSIMRDFYCKVAWIAILMQSSSLYLKGKRTDGYAYALYFFTLIFLVREIKQVRRYIKAQVLVDYVKEIWNWVDVAVICLVATSATILLLDDPSGGYNERARTVLMVTNAFQLLHFASFLKKIFLPFATFVGGLMMLFKTLLPFMVCTSLVLLAFAFMYHVSKFDRNNPLPPDQLQFSTLWVSFLSVFQMFVDAPEETASMLDAAFGVVTTIVLLNVVIAVISISWDKSTEEEKALRVFWEYRLTFIQDVTLSRKAQISAKKMKKLMRLNTFSDRFDQARSDRMERFHDPSQKNGIGLYFFFVTQYAVYFCLGWVTFGYFWPFKIRKDIFGIKFRPPIIDTKSEIIETRKVHDTVTKRMDELEGKITKQNSDNLTLLAQNQNLNRKMDDLESSIDKLTKLLTQQQGPSSQPKEPSFDDSAIDVPARSSSPDDSAVEVPTRTPSPDDSAIEVPARRFEPDDSARTSSALSVGSPESYKRILPSGQVVTSDITGSDSGDESDENQTHYKA</sequence>
<dbReference type="AlphaFoldDB" id="A0AAD2G1U2"/>
<feature type="compositionally biased region" description="Low complexity" evidence="3">
    <location>
        <begin position="47"/>
        <end position="58"/>
    </location>
</feature>